<dbReference type="Pfam" id="PF25788">
    <property type="entry name" value="Ig_Rha78A_N"/>
    <property type="match status" value="1"/>
</dbReference>
<dbReference type="EC" id="3.2.1.40" evidence="2"/>
<evidence type="ECO:0000259" key="6">
    <source>
        <dbReference type="Pfam" id="PF17389"/>
    </source>
</evidence>
<evidence type="ECO:0000259" key="4">
    <source>
        <dbReference type="Pfam" id="PF05592"/>
    </source>
</evidence>
<dbReference type="GO" id="GO:0005975">
    <property type="term" value="P:carbohydrate metabolic process"/>
    <property type="evidence" value="ECO:0007669"/>
    <property type="project" value="InterPro"/>
</dbReference>
<feature type="domain" description="Bacterial alpha-L-rhamnosidase N-terminal" evidence="5">
    <location>
        <begin position="188"/>
        <end position="359"/>
    </location>
</feature>
<dbReference type="Pfam" id="PF17389">
    <property type="entry name" value="Bac_rhamnosid6H"/>
    <property type="match status" value="1"/>
</dbReference>
<dbReference type="SUPFAM" id="SSF48208">
    <property type="entry name" value="Six-hairpin glycosidases"/>
    <property type="match status" value="1"/>
</dbReference>
<dbReference type="InterPro" id="IPR035396">
    <property type="entry name" value="Bac_rhamnosid6H"/>
</dbReference>
<dbReference type="Gene3D" id="1.50.10.10">
    <property type="match status" value="1"/>
</dbReference>
<gene>
    <name evidence="8" type="ORF">Q31b_32420</name>
</gene>
<evidence type="ECO:0000256" key="3">
    <source>
        <dbReference type="ARBA" id="ARBA00022801"/>
    </source>
</evidence>
<dbReference type="InterPro" id="IPR012341">
    <property type="entry name" value="6hp_glycosidase-like_sf"/>
</dbReference>
<comment type="catalytic activity">
    <reaction evidence="1">
        <text>Hydrolysis of terminal non-reducing alpha-L-rhamnose residues in alpha-L-rhamnosides.</text>
        <dbReference type="EC" id="3.2.1.40"/>
    </reaction>
</comment>
<dbReference type="AlphaFoldDB" id="A0A5C6DXZ1"/>
<dbReference type="PANTHER" id="PTHR33307:SF6">
    <property type="entry name" value="ALPHA-RHAMNOSIDASE (EUROFUNG)-RELATED"/>
    <property type="match status" value="1"/>
</dbReference>
<dbReference type="Proteomes" id="UP000315471">
    <property type="component" value="Unassembled WGS sequence"/>
</dbReference>
<evidence type="ECO:0000313" key="8">
    <source>
        <dbReference type="EMBL" id="TWU39926.1"/>
    </source>
</evidence>
<dbReference type="Pfam" id="PF17390">
    <property type="entry name" value="Bac_rhamnosid_C"/>
    <property type="match status" value="1"/>
</dbReference>
<comment type="caution">
    <text evidence="8">The sequence shown here is derived from an EMBL/GenBank/DDBJ whole genome shotgun (WGS) entry which is preliminary data.</text>
</comment>
<name>A0A5C6DXZ1_9BACT</name>
<accession>A0A5C6DXZ1</accession>
<dbReference type="Pfam" id="PF05592">
    <property type="entry name" value="Bac_rhamnosid"/>
    <property type="match status" value="1"/>
</dbReference>
<dbReference type="InterPro" id="IPR013783">
    <property type="entry name" value="Ig-like_fold"/>
</dbReference>
<dbReference type="Gene3D" id="2.60.120.260">
    <property type="entry name" value="Galactose-binding domain-like"/>
    <property type="match status" value="2"/>
</dbReference>
<sequence length="937" mass="104956">MYFETRSWELTESIGLMGTTMNSRGLIGILLVPLTMCQVACWAAMPEQLVVGEGFVEPLGFHDPTPTFSWKLPVGTERQTSYQLEVRDVLAEESVWDSGWVDSDQSVFVPYGGTPLTSRQQLRWRVRFRDQDGLASDWSTPAHFEMGLLSSEDWKSQWIFQSTEVDSNADSEDERVAYLRREFPVANKIARARLYVTARGLYEVYLNGQKVGIDAFTPGWTSYANRIDTQTYDVTRQVKQGENALGAMLGYGWYAGRLGWSKKWNFYGNVPELLLQLEITFADGEVQTIASDDAWKSTLDGPIRISSIYDGETYDARKAMPGWSDPAFDDSSWNDVATSAKLETPMLTPKPFAPVRVTETLSTQRITEPESGRFVFDLGQNMVGWPEINIPVEKDQMVTIRFAEMLNPDGTMYTANYRSAKSIDFYTAASTGTISWKPTFTFHGFRYVELSGLPVGSTPSADWVKGLVLHSDLKPVGSFVSSHEKLNQLQRNIRWGQRGNFLDIPTDCPQRDERCGWTGDAQAFCPTAMFNYDCHAFWKSWLRSMRDDQSSDGRIPHVIPDILKNRGGSPGWMDAATIVPWQVYLRTGDKEILLENYDMMAKLVGWYRDHYADGVVTNVAGFGDWLQPYASNNIGDTPHAVLATLFYANSVQILANSARVLGKNVDAEKYGKEADAVKQELTNHFFDSDGKLQNAPETQTAYILAIAFDLIPARRQAQAANHLVRLIDEADGHLRTGFLGTPFINQVLDQTGHEEVAFSVLFKETYPSWFYSINQGATTMWERWNSYSHEDGFGNVAMNSFNHYAYGAVGQWMYERIAGLSPDPAEPGYKHFFVRPIFGGPLTSAGAELETAYGKAASEWRNTGDKVEMTVTVPSNTTATVVFPTTNITAIRVDGIVLNESEFADAMKTSDAGQVTVELACGVYRFDLLALAENDLQ</sequence>
<reference evidence="8 9" key="1">
    <citation type="submission" date="2019-02" db="EMBL/GenBank/DDBJ databases">
        <title>Deep-cultivation of Planctomycetes and their phenomic and genomic characterization uncovers novel biology.</title>
        <authorList>
            <person name="Wiegand S."/>
            <person name="Jogler M."/>
            <person name="Boedeker C."/>
            <person name="Pinto D."/>
            <person name="Vollmers J."/>
            <person name="Rivas-Marin E."/>
            <person name="Kohn T."/>
            <person name="Peeters S.H."/>
            <person name="Heuer A."/>
            <person name="Rast P."/>
            <person name="Oberbeckmann S."/>
            <person name="Bunk B."/>
            <person name="Jeske O."/>
            <person name="Meyerdierks A."/>
            <person name="Storesund J.E."/>
            <person name="Kallscheuer N."/>
            <person name="Luecker S."/>
            <person name="Lage O.M."/>
            <person name="Pohl T."/>
            <person name="Merkel B.J."/>
            <person name="Hornburger P."/>
            <person name="Mueller R.-W."/>
            <person name="Bruemmer F."/>
            <person name="Labrenz M."/>
            <person name="Spormann A.M."/>
            <person name="Op Den Camp H."/>
            <person name="Overmann J."/>
            <person name="Amann R."/>
            <person name="Jetten M.S.M."/>
            <person name="Mascher T."/>
            <person name="Medema M.H."/>
            <person name="Devos D.P."/>
            <person name="Kaster A.-K."/>
            <person name="Ovreas L."/>
            <person name="Rohde M."/>
            <person name="Galperin M.Y."/>
            <person name="Jogler C."/>
        </authorList>
    </citation>
    <scope>NUCLEOTIDE SEQUENCE [LARGE SCALE GENOMIC DNA]</scope>
    <source>
        <strain evidence="8 9">Q31b</strain>
    </source>
</reference>
<dbReference type="Pfam" id="PF08531">
    <property type="entry name" value="Bac_rhamnosid_N"/>
    <property type="match status" value="1"/>
</dbReference>
<keyword evidence="3" id="KW-0378">Hydrolase</keyword>
<evidence type="ECO:0000259" key="7">
    <source>
        <dbReference type="Pfam" id="PF17390"/>
    </source>
</evidence>
<evidence type="ECO:0000259" key="5">
    <source>
        <dbReference type="Pfam" id="PF08531"/>
    </source>
</evidence>
<evidence type="ECO:0000256" key="1">
    <source>
        <dbReference type="ARBA" id="ARBA00001445"/>
    </source>
</evidence>
<dbReference type="PANTHER" id="PTHR33307">
    <property type="entry name" value="ALPHA-RHAMNOSIDASE (EUROFUNG)"/>
    <property type="match status" value="1"/>
</dbReference>
<dbReference type="InterPro" id="IPR016007">
    <property type="entry name" value="Alpha_rhamnosid"/>
</dbReference>
<evidence type="ECO:0000313" key="9">
    <source>
        <dbReference type="Proteomes" id="UP000315471"/>
    </source>
</evidence>
<feature type="domain" description="Alpha-L-rhamnosidase C-terminal" evidence="7">
    <location>
        <begin position="819"/>
        <end position="887"/>
    </location>
</feature>
<protein>
    <recommendedName>
        <fullName evidence="2">alpha-L-rhamnosidase</fullName>
        <ecNumber evidence="2">3.2.1.40</ecNumber>
    </recommendedName>
</protein>
<organism evidence="8 9">
    <name type="scientific">Novipirellula aureliae</name>
    <dbReference type="NCBI Taxonomy" id="2527966"/>
    <lineage>
        <taxon>Bacteria</taxon>
        <taxon>Pseudomonadati</taxon>
        <taxon>Planctomycetota</taxon>
        <taxon>Planctomycetia</taxon>
        <taxon>Pirellulales</taxon>
        <taxon>Pirellulaceae</taxon>
        <taxon>Novipirellula</taxon>
    </lineage>
</organism>
<feature type="domain" description="Alpha-L-rhamnosidase concanavalin-like" evidence="4">
    <location>
        <begin position="370"/>
        <end position="470"/>
    </location>
</feature>
<dbReference type="InterPro" id="IPR008979">
    <property type="entry name" value="Galactose-bd-like_sf"/>
</dbReference>
<keyword evidence="9" id="KW-1185">Reference proteome</keyword>
<dbReference type="EMBL" id="SJPY01000005">
    <property type="protein sequence ID" value="TWU39926.1"/>
    <property type="molecule type" value="Genomic_DNA"/>
</dbReference>
<dbReference type="SUPFAM" id="SSF49785">
    <property type="entry name" value="Galactose-binding domain-like"/>
    <property type="match status" value="1"/>
</dbReference>
<dbReference type="InterPro" id="IPR008902">
    <property type="entry name" value="Rhamnosid_concanavalin"/>
</dbReference>
<dbReference type="Gene3D" id="2.60.40.10">
    <property type="entry name" value="Immunoglobulins"/>
    <property type="match status" value="1"/>
</dbReference>
<feature type="domain" description="Alpha-L-rhamnosidase six-hairpin glycosidase" evidence="6">
    <location>
        <begin position="476"/>
        <end position="817"/>
    </location>
</feature>
<evidence type="ECO:0000256" key="2">
    <source>
        <dbReference type="ARBA" id="ARBA00012652"/>
    </source>
</evidence>
<dbReference type="InterPro" id="IPR035398">
    <property type="entry name" value="Bac_rhamnosid_C"/>
</dbReference>
<proteinExistence type="predicted"/>
<dbReference type="InterPro" id="IPR008928">
    <property type="entry name" value="6-hairpin_glycosidase_sf"/>
</dbReference>
<dbReference type="GO" id="GO:0030596">
    <property type="term" value="F:alpha-L-rhamnosidase activity"/>
    <property type="evidence" value="ECO:0007669"/>
    <property type="project" value="UniProtKB-EC"/>
</dbReference>
<dbReference type="InterPro" id="IPR013737">
    <property type="entry name" value="Bac_rhamnosid_N"/>
</dbReference>
<dbReference type="PIRSF" id="PIRSF010631">
    <property type="entry name" value="A-rhamnsds"/>
    <property type="match status" value="1"/>
</dbReference>
<dbReference type="Gene3D" id="2.60.420.10">
    <property type="entry name" value="Maltose phosphorylase, domain 3"/>
    <property type="match status" value="1"/>
</dbReference>